<evidence type="ECO:0000313" key="3">
    <source>
        <dbReference type="WBParaSite" id="Pan_g6491.t1"/>
    </source>
</evidence>
<sequence>MSVVVDDDISSIVFVCLALFLLDAISSKDRDDPCPNDDDDGNVCADVVDTWVKQGQPYVALKGFPYA</sequence>
<dbReference type="Proteomes" id="UP000492821">
    <property type="component" value="Unassembled WGS sequence"/>
</dbReference>
<dbReference type="WBParaSite" id="Pan_g6491.t1">
    <property type="protein sequence ID" value="Pan_g6491.t1"/>
    <property type="gene ID" value="Pan_g6491"/>
</dbReference>
<protein>
    <submittedName>
        <fullName evidence="3">Secreted protein</fullName>
    </submittedName>
</protein>
<keyword evidence="2" id="KW-1185">Reference proteome</keyword>
<accession>A0A7E4W353</accession>
<keyword evidence="1" id="KW-0732">Signal</keyword>
<proteinExistence type="predicted"/>
<feature type="signal peptide" evidence="1">
    <location>
        <begin position="1"/>
        <end position="27"/>
    </location>
</feature>
<evidence type="ECO:0000313" key="2">
    <source>
        <dbReference type="Proteomes" id="UP000492821"/>
    </source>
</evidence>
<feature type="chain" id="PRO_5028930139" evidence="1">
    <location>
        <begin position="28"/>
        <end position="67"/>
    </location>
</feature>
<name>A0A7E4W353_PANRE</name>
<organism evidence="2 3">
    <name type="scientific">Panagrellus redivivus</name>
    <name type="common">Microworm</name>
    <dbReference type="NCBI Taxonomy" id="6233"/>
    <lineage>
        <taxon>Eukaryota</taxon>
        <taxon>Metazoa</taxon>
        <taxon>Ecdysozoa</taxon>
        <taxon>Nematoda</taxon>
        <taxon>Chromadorea</taxon>
        <taxon>Rhabditida</taxon>
        <taxon>Tylenchina</taxon>
        <taxon>Panagrolaimomorpha</taxon>
        <taxon>Panagrolaimoidea</taxon>
        <taxon>Panagrolaimidae</taxon>
        <taxon>Panagrellus</taxon>
    </lineage>
</organism>
<dbReference type="AlphaFoldDB" id="A0A7E4W353"/>
<reference evidence="2" key="1">
    <citation type="journal article" date="2013" name="Genetics">
        <title>The draft genome and transcriptome of Panagrellus redivivus are shaped by the harsh demands of a free-living lifestyle.</title>
        <authorList>
            <person name="Srinivasan J."/>
            <person name="Dillman A.R."/>
            <person name="Macchietto M.G."/>
            <person name="Heikkinen L."/>
            <person name="Lakso M."/>
            <person name="Fracchia K.M."/>
            <person name="Antoshechkin I."/>
            <person name="Mortazavi A."/>
            <person name="Wong G."/>
            <person name="Sternberg P.W."/>
        </authorList>
    </citation>
    <scope>NUCLEOTIDE SEQUENCE [LARGE SCALE GENOMIC DNA]</scope>
    <source>
        <strain evidence="2">MT8872</strain>
    </source>
</reference>
<reference evidence="3" key="2">
    <citation type="submission" date="2020-10" db="UniProtKB">
        <authorList>
            <consortium name="WormBaseParasite"/>
        </authorList>
    </citation>
    <scope>IDENTIFICATION</scope>
</reference>
<evidence type="ECO:0000256" key="1">
    <source>
        <dbReference type="SAM" id="SignalP"/>
    </source>
</evidence>